<accession>A0AAV7N084</accession>
<keyword evidence="3" id="KW-1185">Reference proteome</keyword>
<comment type="caution">
    <text evidence="2">The sequence shown here is derived from an EMBL/GenBank/DDBJ whole genome shotgun (WGS) entry which is preliminary data.</text>
</comment>
<reference evidence="2" key="1">
    <citation type="journal article" date="2022" name="bioRxiv">
        <title>Sequencing and chromosome-scale assembly of the giantPleurodeles waltlgenome.</title>
        <authorList>
            <person name="Brown T."/>
            <person name="Elewa A."/>
            <person name="Iarovenko S."/>
            <person name="Subramanian E."/>
            <person name="Araus A.J."/>
            <person name="Petzold A."/>
            <person name="Susuki M."/>
            <person name="Suzuki K.-i.T."/>
            <person name="Hayashi T."/>
            <person name="Toyoda A."/>
            <person name="Oliveira C."/>
            <person name="Osipova E."/>
            <person name="Leigh N.D."/>
            <person name="Simon A."/>
            <person name="Yun M.H."/>
        </authorList>
    </citation>
    <scope>NUCLEOTIDE SEQUENCE</scope>
    <source>
        <strain evidence="2">20211129_DDA</strain>
        <tissue evidence="2">Liver</tissue>
    </source>
</reference>
<protein>
    <submittedName>
        <fullName evidence="2">Uncharacterized protein</fullName>
    </submittedName>
</protein>
<sequence>MHSRLKMTHSLPFREKFTARQTGTTQPDFARRRSTHHQRSDRNFDARPTGSTHSRPGTMQPNFQRGIDTAPALIHALRQEKGPRVPVIAAEKCLLKQGSDSVTPREILSILLVQAEDRQSSEDARPGNLQLLAGAGVTELQ</sequence>
<gene>
    <name evidence="2" type="ORF">NDU88_004004</name>
</gene>
<dbReference type="Proteomes" id="UP001066276">
    <property type="component" value="Chromosome 9"/>
</dbReference>
<feature type="compositionally biased region" description="Polar residues" evidence="1">
    <location>
        <begin position="49"/>
        <end position="63"/>
    </location>
</feature>
<evidence type="ECO:0000313" key="3">
    <source>
        <dbReference type="Proteomes" id="UP001066276"/>
    </source>
</evidence>
<proteinExistence type="predicted"/>
<evidence type="ECO:0000256" key="1">
    <source>
        <dbReference type="SAM" id="MobiDB-lite"/>
    </source>
</evidence>
<name>A0AAV7N084_PLEWA</name>
<evidence type="ECO:0000313" key="2">
    <source>
        <dbReference type="EMBL" id="KAJ1106603.1"/>
    </source>
</evidence>
<dbReference type="AlphaFoldDB" id="A0AAV7N084"/>
<feature type="region of interest" description="Disordered" evidence="1">
    <location>
        <begin position="1"/>
        <end position="65"/>
    </location>
</feature>
<dbReference type="EMBL" id="JANPWB010000013">
    <property type="protein sequence ID" value="KAJ1106603.1"/>
    <property type="molecule type" value="Genomic_DNA"/>
</dbReference>
<organism evidence="2 3">
    <name type="scientific">Pleurodeles waltl</name>
    <name type="common">Iberian ribbed newt</name>
    <dbReference type="NCBI Taxonomy" id="8319"/>
    <lineage>
        <taxon>Eukaryota</taxon>
        <taxon>Metazoa</taxon>
        <taxon>Chordata</taxon>
        <taxon>Craniata</taxon>
        <taxon>Vertebrata</taxon>
        <taxon>Euteleostomi</taxon>
        <taxon>Amphibia</taxon>
        <taxon>Batrachia</taxon>
        <taxon>Caudata</taxon>
        <taxon>Salamandroidea</taxon>
        <taxon>Salamandridae</taxon>
        <taxon>Pleurodelinae</taxon>
        <taxon>Pleurodeles</taxon>
    </lineage>
</organism>